<dbReference type="STRING" id="58919.A0A316ZAX0"/>
<evidence type="ECO:0000256" key="4">
    <source>
        <dbReference type="ARBA" id="ARBA00015522"/>
    </source>
</evidence>
<comment type="similarity">
    <text evidence="3">Belongs to the NOP16 family.</text>
</comment>
<protein>
    <recommendedName>
        <fullName evidence="4">Nucleolar protein 16</fullName>
    </recommendedName>
</protein>
<comment type="subcellular location">
    <subcellularLocation>
        <location evidence="2">Nucleus</location>
        <location evidence="2">Nucleolus</location>
    </subcellularLocation>
</comment>
<dbReference type="GO" id="GO:0042273">
    <property type="term" value="P:ribosomal large subunit biogenesis"/>
    <property type="evidence" value="ECO:0007669"/>
    <property type="project" value="TreeGrafter"/>
</dbReference>
<sequence>MAKPQQRRKARSGKSNKPSPSAKREIKKRLARAATVKGPDVLKEQWDGKLTVRQNYAKLGLLPDLSLRDSGGAEVKRSSTLPSAPTGPKGVRKGMARIVRDADGNVTVVDDGEEERAAASATPWGRPMEALGRVEEQLDGEAEERSTSEEVDDIAGSQTEENPVVQSLTALAATARPVPRHQSQAERSWLQRLVERYADDFEAMARDKVDNPWQKTAGEIRRAVKKAGGAEAVLSA</sequence>
<evidence type="ECO:0000313" key="7">
    <source>
        <dbReference type="EMBL" id="PWN98446.1"/>
    </source>
</evidence>
<dbReference type="Proteomes" id="UP000245946">
    <property type="component" value="Unassembled WGS sequence"/>
</dbReference>
<reference evidence="7 8" key="1">
    <citation type="journal article" date="2018" name="Mol. Biol. Evol.">
        <title>Broad Genomic Sampling Reveals a Smut Pathogenic Ancestry of the Fungal Clade Ustilaginomycotina.</title>
        <authorList>
            <person name="Kijpornyongpan T."/>
            <person name="Mondo S.J."/>
            <person name="Barry K."/>
            <person name="Sandor L."/>
            <person name="Lee J."/>
            <person name="Lipzen A."/>
            <person name="Pangilinan J."/>
            <person name="LaButti K."/>
            <person name="Hainaut M."/>
            <person name="Henrissat B."/>
            <person name="Grigoriev I.V."/>
            <person name="Spatafora J.W."/>
            <person name="Aime M.C."/>
        </authorList>
    </citation>
    <scope>NUCLEOTIDE SEQUENCE [LARGE SCALE GENOMIC DNA]</scope>
    <source>
        <strain evidence="7 8">MCA 4186</strain>
    </source>
</reference>
<keyword evidence="8" id="KW-1185">Reference proteome</keyword>
<feature type="region of interest" description="Disordered" evidence="6">
    <location>
        <begin position="135"/>
        <end position="162"/>
    </location>
</feature>
<dbReference type="GO" id="GO:0005730">
    <property type="term" value="C:nucleolus"/>
    <property type="evidence" value="ECO:0007669"/>
    <property type="project" value="UniProtKB-SubCell"/>
</dbReference>
<evidence type="ECO:0000313" key="8">
    <source>
        <dbReference type="Proteomes" id="UP000245946"/>
    </source>
</evidence>
<accession>A0A316ZAX0</accession>
<dbReference type="OrthoDB" id="285729at2759"/>
<dbReference type="RefSeq" id="XP_025598725.1">
    <property type="nucleotide sequence ID" value="XM_025742206.1"/>
</dbReference>
<dbReference type="EMBL" id="KZ819291">
    <property type="protein sequence ID" value="PWN98446.1"/>
    <property type="molecule type" value="Genomic_DNA"/>
</dbReference>
<comment type="function">
    <text evidence="1">Involved in the biogenesis of the 60S ribosomal subunit.</text>
</comment>
<evidence type="ECO:0000256" key="3">
    <source>
        <dbReference type="ARBA" id="ARBA00008479"/>
    </source>
</evidence>
<name>A0A316ZAX0_9BASI</name>
<dbReference type="InterPro" id="IPR019002">
    <property type="entry name" value="Ribosome_biogenesis_Nop16"/>
</dbReference>
<dbReference type="PANTHER" id="PTHR13243">
    <property type="entry name" value="HSPC111 PROTEIN-RELATED"/>
    <property type="match status" value="1"/>
</dbReference>
<dbReference type="AlphaFoldDB" id="A0A316ZAX0"/>
<feature type="region of interest" description="Disordered" evidence="6">
    <location>
        <begin position="1"/>
        <end position="32"/>
    </location>
</feature>
<evidence type="ECO:0000256" key="2">
    <source>
        <dbReference type="ARBA" id="ARBA00004604"/>
    </source>
</evidence>
<dbReference type="GeneID" id="37269750"/>
<organism evidence="7 8">
    <name type="scientific">Tilletiopsis washingtonensis</name>
    <dbReference type="NCBI Taxonomy" id="58919"/>
    <lineage>
        <taxon>Eukaryota</taxon>
        <taxon>Fungi</taxon>
        <taxon>Dikarya</taxon>
        <taxon>Basidiomycota</taxon>
        <taxon>Ustilaginomycotina</taxon>
        <taxon>Exobasidiomycetes</taxon>
        <taxon>Entylomatales</taxon>
        <taxon>Entylomatales incertae sedis</taxon>
        <taxon>Tilletiopsis</taxon>
    </lineage>
</organism>
<evidence type="ECO:0000256" key="1">
    <source>
        <dbReference type="ARBA" id="ARBA00002889"/>
    </source>
</evidence>
<proteinExistence type="inferred from homology"/>
<evidence type="ECO:0000256" key="5">
    <source>
        <dbReference type="ARBA" id="ARBA00023242"/>
    </source>
</evidence>
<feature type="compositionally biased region" description="Basic residues" evidence="6">
    <location>
        <begin position="1"/>
        <end position="14"/>
    </location>
</feature>
<keyword evidence="5" id="KW-0539">Nucleus</keyword>
<feature type="region of interest" description="Disordered" evidence="6">
    <location>
        <begin position="61"/>
        <end position="94"/>
    </location>
</feature>
<gene>
    <name evidence="7" type="ORF">FA09DRAFT_329504</name>
</gene>
<dbReference type="Pfam" id="PF09420">
    <property type="entry name" value="Nop16"/>
    <property type="match status" value="1"/>
</dbReference>
<dbReference type="PANTHER" id="PTHR13243:SF1">
    <property type="entry name" value="NUCLEOLAR PROTEIN 16"/>
    <property type="match status" value="1"/>
</dbReference>
<evidence type="ECO:0000256" key="6">
    <source>
        <dbReference type="SAM" id="MobiDB-lite"/>
    </source>
</evidence>